<dbReference type="KEGG" id="pbal:CPBP_00658"/>
<gene>
    <name evidence="1" type="ORF">CPBP_00658</name>
</gene>
<dbReference type="RefSeq" id="WP_350331446.1">
    <property type="nucleotide sequence ID" value="NZ_CP054719.1"/>
</dbReference>
<proteinExistence type="predicted"/>
<evidence type="ECO:0000313" key="1">
    <source>
        <dbReference type="EMBL" id="QOL19887.1"/>
    </source>
</evidence>
<evidence type="ECO:0000313" key="2">
    <source>
        <dbReference type="Proteomes" id="UP000594001"/>
    </source>
</evidence>
<accession>A0A7L9RTF1</accession>
<reference evidence="1 2" key="1">
    <citation type="submission" date="2020-06" db="EMBL/GenBank/DDBJ databases">
        <title>The endosymbiont of the kinetoplastid Bodo saltans is a Paracaedibacter-like alpha-proteobacterium possessing a putative toxin-antitoxin system.</title>
        <authorList>
            <person name="Midha S."/>
            <person name="Rigden D.J."/>
            <person name="Siozios S."/>
            <person name="Hurst G.D.D."/>
            <person name="Jackson A.P."/>
        </authorList>
    </citation>
    <scope>NUCLEOTIDE SEQUENCE [LARGE SCALE GENOMIC DNA]</scope>
    <source>
        <strain evidence="1">Lake Konstanz</strain>
    </source>
</reference>
<dbReference type="AlphaFoldDB" id="A0A7L9RTF1"/>
<sequence>MNDAYIDKKSEYHSPYDISDIRNKHRVLVQQKKLSDIQTYNNPEALMQDQIFQRIKSMILQLRTSTSVEIATAPRPIPAFLMELESSSKILEQGKFNQVSDLWAQQHLLMHSYAESIYVHQTHKLRDRIDELSFYMSEEIKHNRPNHIIELLVDGFELTEFEAQERLIEYVWHHKAKHNLDEFQKLIPLYNDASPELFEAFSHILSKRVFIVPFMVKTFAFQAKKTSVLGKGKEARY</sequence>
<dbReference type="Proteomes" id="UP000594001">
    <property type="component" value="Chromosome"/>
</dbReference>
<protein>
    <submittedName>
        <fullName evidence="1">Uncharacterized protein</fullName>
    </submittedName>
</protein>
<keyword evidence="2" id="KW-1185">Reference proteome</keyword>
<dbReference type="EMBL" id="CP054719">
    <property type="protein sequence ID" value="QOL19887.1"/>
    <property type="molecule type" value="Genomic_DNA"/>
</dbReference>
<name>A0A7L9RTF1_9PROT</name>
<organism evidence="1 2">
    <name type="scientific">Candidatus Bodocaedibacter vickermanii</name>
    <dbReference type="NCBI Taxonomy" id="2741701"/>
    <lineage>
        <taxon>Bacteria</taxon>
        <taxon>Pseudomonadati</taxon>
        <taxon>Pseudomonadota</taxon>
        <taxon>Alphaproteobacteria</taxon>
        <taxon>Holosporales</taxon>
        <taxon>Candidatus Paracaedibacteraceae</taxon>
        <taxon>Candidatus Bodocaedibacter</taxon>
    </lineage>
</organism>